<dbReference type="EMBL" id="JAZDUE010000010">
    <property type="protein sequence ID" value="MEE4024047.1"/>
    <property type="molecule type" value="Genomic_DNA"/>
</dbReference>
<sequence length="151" mass="15460">MPDQTTDFVTKRSISMSLALRLIDAAAAEAHCIEGAFSIVVLDDAGHVKASARMDGAGLSSLQVATDKAYTVVATGFTPAQWFEYSSGDPKMASGMAGMDRVVTFDGGLPIVMSGEVIGAIGVSGGHYEQDLQVATAAANSVRETTGAVSG</sequence>
<dbReference type="Pfam" id="PF03928">
    <property type="entry name" value="HbpS-like"/>
    <property type="match status" value="1"/>
</dbReference>
<dbReference type="SUPFAM" id="SSF143744">
    <property type="entry name" value="GlcG-like"/>
    <property type="match status" value="1"/>
</dbReference>
<dbReference type="InterPro" id="IPR052517">
    <property type="entry name" value="GlcG_carb_metab_protein"/>
</dbReference>
<evidence type="ECO:0000313" key="2">
    <source>
        <dbReference type="Proteomes" id="UP001335729"/>
    </source>
</evidence>
<gene>
    <name evidence="1" type="ORF">V1Y59_13245</name>
</gene>
<comment type="caution">
    <text evidence="1">The sequence shown here is derived from an EMBL/GenBank/DDBJ whole genome shotgun (WGS) entry which is preliminary data.</text>
</comment>
<keyword evidence="2" id="KW-1185">Reference proteome</keyword>
<reference evidence="1 2" key="1">
    <citation type="submission" date="2024-01" db="EMBL/GenBank/DDBJ databases">
        <title>Draft genome sequence of Gordonia sp. PKS22-38.</title>
        <authorList>
            <person name="Suphannarot A."/>
            <person name="Mingma R."/>
        </authorList>
    </citation>
    <scope>NUCLEOTIDE SEQUENCE [LARGE SCALE GENOMIC DNA]</scope>
    <source>
        <strain evidence="1 2">PKS22-38</strain>
    </source>
</reference>
<dbReference type="InterPro" id="IPR038084">
    <property type="entry name" value="PduO/GlcC-like_sf"/>
</dbReference>
<evidence type="ECO:0000313" key="1">
    <source>
        <dbReference type="EMBL" id="MEE4024047.1"/>
    </source>
</evidence>
<dbReference type="InterPro" id="IPR005624">
    <property type="entry name" value="PduO/GlcC-like"/>
</dbReference>
<accession>A0ABU7MUM8</accession>
<dbReference type="RefSeq" id="WP_330505439.1">
    <property type="nucleotide sequence ID" value="NZ_JAZDUE010000010.1"/>
</dbReference>
<dbReference type="PANTHER" id="PTHR34309:SF1">
    <property type="entry name" value="PROTEIN GLCG"/>
    <property type="match status" value="1"/>
</dbReference>
<protein>
    <submittedName>
        <fullName evidence="1">Heme-binding protein</fullName>
    </submittedName>
</protein>
<dbReference type="Gene3D" id="3.30.450.150">
    <property type="entry name" value="Haem-degrading domain"/>
    <property type="match status" value="1"/>
</dbReference>
<proteinExistence type="predicted"/>
<organism evidence="1 2">
    <name type="scientific">Gordonia prachuapensis</name>
    <dbReference type="NCBI Taxonomy" id="3115651"/>
    <lineage>
        <taxon>Bacteria</taxon>
        <taxon>Bacillati</taxon>
        <taxon>Actinomycetota</taxon>
        <taxon>Actinomycetes</taxon>
        <taxon>Mycobacteriales</taxon>
        <taxon>Gordoniaceae</taxon>
        <taxon>Gordonia</taxon>
    </lineage>
</organism>
<dbReference type="PANTHER" id="PTHR34309">
    <property type="entry name" value="SLR1406 PROTEIN"/>
    <property type="match status" value="1"/>
</dbReference>
<dbReference type="Proteomes" id="UP001335729">
    <property type="component" value="Unassembled WGS sequence"/>
</dbReference>
<name>A0ABU7MUM8_9ACTN</name>